<protein>
    <recommendedName>
        <fullName evidence="4">Scaffolding protein</fullName>
    </recommendedName>
</protein>
<feature type="region of interest" description="Disordered" evidence="1">
    <location>
        <begin position="179"/>
        <end position="216"/>
    </location>
</feature>
<evidence type="ECO:0000256" key="1">
    <source>
        <dbReference type="SAM" id="MobiDB-lite"/>
    </source>
</evidence>
<feature type="compositionally biased region" description="Basic and acidic residues" evidence="1">
    <location>
        <begin position="47"/>
        <end position="70"/>
    </location>
</feature>
<name>A0ABT5Y9C7_9GAMM</name>
<sequence>MADKRLDEYLSNPDEIPTDEESVEEFLRQMGDDGADEASVTDDKDDDDGKKPPEEAEKKPDPEPEKKDDPAEGDDKDDDKAQDEPQSVIKTRDGKHEIPYSVLEAERERVRKLNRELDELKAERERIEEERKQQEKANTQDDSGKSADKDTFDLEAYREEFGDEAAEAEKARREQLHEMRETQKRLEKELTDNRTWREQQEAKAKETAQQEADRLQNEVNEAIDSIPELSKWMNDEDPMWDAAVALDNRLQKDPAFKDYSLKDRFETVVQRLTGKQPAPKTTEDLEKAADEKLAAKEAATRTAPNSLSDLPGGMPADQAESDTLERMTPSQLEAKLAKMSQSEIDEYLSRL</sequence>
<gene>
    <name evidence="2" type="ORF">NLU14_08590</name>
</gene>
<accession>A0ABT5Y9C7</accession>
<evidence type="ECO:0000313" key="3">
    <source>
        <dbReference type="Proteomes" id="UP001143391"/>
    </source>
</evidence>
<dbReference type="EMBL" id="JANCMW010000004">
    <property type="protein sequence ID" value="MDF0750286.1"/>
    <property type="molecule type" value="Genomic_DNA"/>
</dbReference>
<feature type="region of interest" description="Disordered" evidence="1">
    <location>
        <begin position="1"/>
        <end position="150"/>
    </location>
</feature>
<proteinExistence type="predicted"/>
<feature type="region of interest" description="Disordered" evidence="1">
    <location>
        <begin position="292"/>
        <end position="327"/>
    </location>
</feature>
<evidence type="ECO:0008006" key="4">
    <source>
        <dbReference type="Google" id="ProtNLM"/>
    </source>
</evidence>
<organism evidence="2 3">
    <name type="scientific">Marinobacter iranensis</name>
    <dbReference type="NCBI Taxonomy" id="2962607"/>
    <lineage>
        <taxon>Bacteria</taxon>
        <taxon>Pseudomonadati</taxon>
        <taxon>Pseudomonadota</taxon>
        <taxon>Gammaproteobacteria</taxon>
        <taxon>Pseudomonadales</taxon>
        <taxon>Marinobacteraceae</taxon>
        <taxon>Marinobacter</taxon>
    </lineage>
</organism>
<keyword evidence="3" id="KW-1185">Reference proteome</keyword>
<dbReference type="RefSeq" id="WP_275705817.1">
    <property type="nucleotide sequence ID" value="NZ_JANCMW010000004.1"/>
</dbReference>
<reference evidence="2" key="1">
    <citation type="submission" date="2022-07" db="EMBL/GenBank/DDBJ databases">
        <title>Marinobacter iranensis a new bacterium isolate from a hipersaline lake in Iran.</title>
        <authorList>
            <person name="Mohammad A.M.A."/>
            <person name="Cristina S.-P."/>
            <person name="Antonio V."/>
        </authorList>
    </citation>
    <scope>NUCLEOTIDE SEQUENCE</scope>
    <source>
        <strain evidence="2">71-i</strain>
    </source>
</reference>
<feature type="compositionally biased region" description="Basic and acidic residues" evidence="1">
    <location>
        <begin position="90"/>
        <end position="150"/>
    </location>
</feature>
<evidence type="ECO:0000313" key="2">
    <source>
        <dbReference type="EMBL" id="MDF0750286.1"/>
    </source>
</evidence>
<feature type="compositionally biased region" description="Acidic residues" evidence="1">
    <location>
        <begin position="33"/>
        <end position="46"/>
    </location>
</feature>
<comment type="caution">
    <text evidence="2">The sequence shown here is derived from an EMBL/GenBank/DDBJ whole genome shotgun (WGS) entry which is preliminary data.</text>
</comment>
<dbReference type="Proteomes" id="UP001143391">
    <property type="component" value="Unassembled WGS sequence"/>
</dbReference>